<sequence>MFCLVKVSVVIAVYNVENYLKKCLDSVINQTLEDIEIICVDDGSTDNSPNILNDYKNSDNRIQVIRQENQGRSGATNTGLKYVTGDYIFFVDSDDWIELTALEKLYNNAIENDSDLVLYDSIEHFSENQTNIRDFYLLKDLTNEVFTYKDEKQLVLNSYFVPWAKLYKTSFFKKHNLKFHNFLLFVDISLTVPATLLAERITYLPEVLYHYNRLNQSSMQNTKIKSNRSKVIFELIDFVENFLNENNFFKELELNFLKFKISQPKVMFDNLNEDSKDEFYQLLRKCFFSIDSSAKLISKLPLEFYSFFIHVITFDTYEQYKVVNHYKNNINELFFEYLNKNDLDLKLKDFNTVGINDESDIIVSLTSFPERINEVPYTIYSLLNQNLKPKKVILWLASEEFPNKEDDIPSILLNLKNNGLEIKWCENLISYKKLIPSLKEYPDNIIATADDDVFYADTWLESLYNSYLENPNSIICTRSRKIKINDDNTFDKYVNWPVSESSEDASYLNLFTGVGGVLYPSNSLNHEVLNYDVASKLCPHADDLWFWAMAVLNKTKIVKIDFKNPTSLNIYRSLEFSDDKRLFELNINKNDEQIKNIINEFPKILEVIGDEK</sequence>
<evidence type="ECO:0000313" key="5">
    <source>
        <dbReference type="Proteomes" id="UP000762703"/>
    </source>
</evidence>
<feature type="domain" description="Glycosyltransferase 2-like" evidence="3">
    <location>
        <begin position="8"/>
        <end position="140"/>
    </location>
</feature>
<dbReference type="CDD" id="cd00761">
    <property type="entry name" value="Glyco_tranf_GTA_type"/>
    <property type="match status" value="1"/>
</dbReference>
<dbReference type="SUPFAM" id="SSF53448">
    <property type="entry name" value="Nucleotide-diphospho-sugar transferases"/>
    <property type="match status" value="2"/>
</dbReference>
<dbReference type="Gene3D" id="3.90.550.10">
    <property type="entry name" value="Spore Coat Polysaccharide Biosynthesis Protein SpsA, Chain A"/>
    <property type="match status" value="2"/>
</dbReference>
<keyword evidence="1" id="KW-0328">Glycosyltransferase</keyword>
<comment type="caution">
    <text evidence="4">The sequence shown here is derived from an EMBL/GenBank/DDBJ whole genome shotgun (WGS) entry which is preliminary data.</text>
</comment>
<evidence type="ECO:0000256" key="2">
    <source>
        <dbReference type="ARBA" id="ARBA00022679"/>
    </source>
</evidence>
<dbReference type="InterPro" id="IPR001173">
    <property type="entry name" value="Glyco_trans_2-like"/>
</dbReference>
<dbReference type="PANTHER" id="PTHR22916:SF51">
    <property type="entry name" value="GLYCOSYLTRANSFERASE EPSH-RELATED"/>
    <property type="match status" value="1"/>
</dbReference>
<dbReference type="AlphaFoldDB" id="A0A8T3VJ59"/>
<protein>
    <submittedName>
        <fullName evidence="4">Glycosyltransferase</fullName>
    </submittedName>
</protein>
<organism evidence="4 5">
    <name type="scientific">Methanobrevibacter millerae</name>
    <dbReference type="NCBI Taxonomy" id="230361"/>
    <lineage>
        <taxon>Archaea</taxon>
        <taxon>Methanobacteriati</taxon>
        <taxon>Methanobacteriota</taxon>
        <taxon>Methanomada group</taxon>
        <taxon>Methanobacteria</taxon>
        <taxon>Methanobacteriales</taxon>
        <taxon>Methanobacteriaceae</taxon>
        <taxon>Methanobrevibacter</taxon>
    </lineage>
</organism>
<dbReference type="Proteomes" id="UP000762703">
    <property type="component" value="Unassembled WGS sequence"/>
</dbReference>
<dbReference type="PANTHER" id="PTHR22916">
    <property type="entry name" value="GLYCOSYLTRANSFERASE"/>
    <property type="match status" value="1"/>
</dbReference>
<dbReference type="InterPro" id="IPR029044">
    <property type="entry name" value="Nucleotide-diphossugar_trans"/>
</dbReference>
<dbReference type="GO" id="GO:0016757">
    <property type="term" value="F:glycosyltransferase activity"/>
    <property type="evidence" value="ECO:0007669"/>
    <property type="project" value="UniProtKB-KW"/>
</dbReference>
<accession>A0A8T3VJ59</accession>
<name>A0A8T3VJ59_9EURY</name>
<evidence type="ECO:0000313" key="4">
    <source>
        <dbReference type="EMBL" id="MBE6504801.1"/>
    </source>
</evidence>
<proteinExistence type="predicted"/>
<evidence type="ECO:0000256" key="1">
    <source>
        <dbReference type="ARBA" id="ARBA00022676"/>
    </source>
</evidence>
<evidence type="ECO:0000259" key="3">
    <source>
        <dbReference type="Pfam" id="PF00535"/>
    </source>
</evidence>
<reference evidence="4" key="1">
    <citation type="submission" date="2019-04" db="EMBL/GenBank/DDBJ databases">
        <title>Evolution of Biomass-Degrading Anaerobic Consortia Revealed by Metagenomics.</title>
        <authorList>
            <person name="Peng X."/>
        </authorList>
    </citation>
    <scope>NUCLEOTIDE SEQUENCE</scope>
    <source>
        <strain evidence="4">SIG12</strain>
    </source>
</reference>
<dbReference type="Pfam" id="PF00535">
    <property type="entry name" value="Glycos_transf_2"/>
    <property type="match status" value="1"/>
</dbReference>
<gene>
    <name evidence="4" type="ORF">E7Z73_03515</name>
</gene>
<dbReference type="EMBL" id="SUTE01000030">
    <property type="protein sequence ID" value="MBE6504801.1"/>
    <property type="molecule type" value="Genomic_DNA"/>
</dbReference>
<keyword evidence="2" id="KW-0808">Transferase</keyword>